<feature type="region of interest" description="Disordered" evidence="1">
    <location>
        <begin position="164"/>
        <end position="276"/>
    </location>
</feature>
<evidence type="ECO:0000313" key="3">
    <source>
        <dbReference type="Proteomes" id="UP000807025"/>
    </source>
</evidence>
<dbReference type="EMBL" id="MU154525">
    <property type="protein sequence ID" value="KAF9500878.1"/>
    <property type="molecule type" value="Genomic_DNA"/>
</dbReference>
<keyword evidence="3" id="KW-1185">Reference proteome</keyword>
<feature type="region of interest" description="Disordered" evidence="1">
    <location>
        <begin position="367"/>
        <end position="416"/>
    </location>
</feature>
<proteinExistence type="predicted"/>
<feature type="region of interest" description="Disordered" evidence="1">
    <location>
        <begin position="1"/>
        <end position="32"/>
    </location>
</feature>
<feature type="compositionally biased region" description="Polar residues" evidence="1">
    <location>
        <begin position="260"/>
        <end position="276"/>
    </location>
</feature>
<evidence type="ECO:0000313" key="2">
    <source>
        <dbReference type="EMBL" id="KAF9500878.1"/>
    </source>
</evidence>
<gene>
    <name evidence="2" type="ORF">BDN71DRAFT_945554</name>
</gene>
<feature type="compositionally biased region" description="Basic residues" evidence="1">
    <location>
        <begin position="249"/>
        <end position="259"/>
    </location>
</feature>
<protein>
    <submittedName>
        <fullName evidence="2">Uncharacterized protein</fullName>
    </submittedName>
</protein>
<feature type="compositionally biased region" description="Basic and acidic residues" evidence="1">
    <location>
        <begin position="404"/>
        <end position="416"/>
    </location>
</feature>
<feature type="region of interest" description="Disordered" evidence="1">
    <location>
        <begin position="315"/>
        <end position="341"/>
    </location>
</feature>
<dbReference type="OrthoDB" id="3215314at2759"/>
<feature type="compositionally biased region" description="Low complexity" evidence="1">
    <location>
        <begin position="199"/>
        <end position="208"/>
    </location>
</feature>
<feature type="compositionally biased region" description="Basic and acidic residues" evidence="1">
    <location>
        <begin position="56"/>
        <end position="67"/>
    </location>
</feature>
<name>A0A9P6A841_PLEER</name>
<dbReference type="Proteomes" id="UP000807025">
    <property type="component" value="Unassembled WGS sequence"/>
</dbReference>
<reference evidence="2" key="1">
    <citation type="submission" date="2020-11" db="EMBL/GenBank/DDBJ databases">
        <authorList>
            <consortium name="DOE Joint Genome Institute"/>
            <person name="Ahrendt S."/>
            <person name="Riley R."/>
            <person name="Andreopoulos W."/>
            <person name="Labutti K."/>
            <person name="Pangilinan J."/>
            <person name="Ruiz-Duenas F.J."/>
            <person name="Barrasa J.M."/>
            <person name="Sanchez-Garcia M."/>
            <person name="Camarero S."/>
            <person name="Miyauchi S."/>
            <person name="Serrano A."/>
            <person name="Linde D."/>
            <person name="Babiker R."/>
            <person name="Drula E."/>
            <person name="Ayuso-Fernandez I."/>
            <person name="Pacheco R."/>
            <person name="Padilla G."/>
            <person name="Ferreira P."/>
            <person name="Barriuso J."/>
            <person name="Kellner H."/>
            <person name="Castanera R."/>
            <person name="Alfaro M."/>
            <person name="Ramirez L."/>
            <person name="Pisabarro A.G."/>
            <person name="Kuo A."/>
            <person name="Tritt A."/>
            <person name="Lipzen A."/>
            <person name="He G."/>
            <person name="Yan M."/>
            <person name="Ng V."/>
            <person name="Cullen D."/>
            <person name="Martin F."/>
            <person name="Rosso M.-N."/>
            <person name="Henrissat B."/>
            <person name="Hibbett D."/>
            <person name="Martinez A.T."/>
            <person name="Grigoriev I.V."/>
        </authorList>
    </citation>
    <scope>NUCLEOTIDE SEQUENCE</scope>
    <source>
        <strain evidence="2">ATCC 90797</strain>
    </source>
</reference>
<feature type="region of interest" description="Disordered" evidence="1">
    <location>
        <begin position="56"/>
        <end position="81"/>
    </location>
</feature>
<evidence type="ECO:0000256" key="1">
    <source>
        <dbReference type="SAM" id="MobiDB-lite"/>
    </source>
</evidence>
<feature type="compositionally biased region" description="Low complexity" evidence="1">
    <location>
        <begin position="173"/>
        <end position="185"/>
    </location>
</feature>
<sequence>MEHPSESDSASNSGFESDEITDMPEDEYDGEYSAVERYALNLLEEEARLEAARDKATSFYRRGDDRKRHTSTNPKCAASAEERRNECMLLRQPPPWHLLNTSTTRALFSSTSKPSISVATLDKSHDKPSGFTSTKPAAVNAKKAMKAKQALMDWDAQRRTLHSLRSTSTRQEGSATAGPSSSSTSRNPFARRFGDDGDGSPASGSCPSLLSVRPQSAFTSTRLMLGPNGAHETPSKPPPPPPSNSNKTSLKKASSHKQLARSSGSPRIPSTASIPSTPGIILKAVTTLSVPLPPSVNDVKAPKPRKETVVRETGIPGIPKELSSEENGQRSAKGKGKGTDLHAEMDATLARYSRRSSLLAYVGQEDMQCSGTDGPVKRLIIKADDPPPARPTKRAKKETPSSLDKAKKTVSRRESTQFDWKVWGMR</sequence>
<organism evidence="2 3">
    <name type="scientific">Pleurotus eryngii</name>
    <name type="common">Boletus of the steppes</name>
    <dbReference type="NCBI Taxonomy" id="5323"/>
    <lineage>
        <taxon>Eukaryota</taxon>
        <taxon>Fungi</taxon>
        <taxon>Dikarya</taxon>
        <taxon>Basidiomycota</taxon>
        <taxon>Agaricomycotina</taxon>
        <taxon>Agaricomycetes</taxon>
        <taxon>Agaricomycetidae</taxon>
        <taxon>Agaricales</taxon>
        <taxon>Pleurotineae</taxon>
        <taxon>Pleurotaceae</taxon>
        <taxon>Pleurotus</taxon>
    </lineage>
</organism>
<feature type="compositionally biased region" description="Acidic residues" evidence="1">
    <location>
        <begin position="16"/>
        <end position="30"/>
    </location>
</feature>
<accession>A0A9P6A841</accession>
<comment type="caution">
    <text evidence="2">The sequence shown here is derived from an EMBL/GenBank/DDBJ whole genome shotgun (WGS) entry which is preliminary data.</text>
</comment>
<feature type="compositionally biased region" description="Polar residues" evidence="1">
    <location>
        <begin position="213"/>
        <end position="222"/>
    </location>
</feature>
<dbReference type="AlphaFoldDB" id="A0A9P6A841"/>